<feature type="compositionally biased region" description="Low complexity" evidence="1">
    <location>
        <begin position="315"/>
        <end position="330"/>
    </location>
</feature>
<accession>A0A7S2PHW8</accession>
<dbReference type="GO" id="GO:1990380">
    <property type="term" value="F:K48-linked deubiquitinase activity"/>
    <property type="evidence" value="ECO:0007669"/>
    <property type="project" value="InterPro"/>
</dbReference>
<dbReference type="GO" id="GO:0004843">
    <property type="term" value="F:cysteine-type deubiquitinase activity"/>
    <property type="evidence" value="ECO:0007669"/>
    <property type="project" value="InterPro"/>
</dbReference>
<dbReference type="GO" id="GO:0071108">
    <property type="term" value="P:protein K48-linked deubiquitination"/>
    <property type="evidence" value="ECO:0007669"/>
    <property type="project" value="TreeGrafter"/>
</dbReference>
<dbReference type="PANTHER" id="PTHR18063">
    <property type="entry name" value="NF-E2 INDUCIBLE PROTEIN"/>
    <property type="match status" value="1"/>
</dbReference>
<dbReference type="GO" id="GO:0016807">
    <property type="term" value="F:cysteine-type carboxypeptidase activity"/>
    <property type="evidence" value="ECO:0007669"/>
    <property type="project" value="TreeGrafter"/>
</dbReference>
<protein>
    <recommendedName>
        <fullName evidence="2">MINDY deubiquitinase domain-containing protein</fullName>
    </recommendedName>
</protein>
<feature type="region of interest" description="Disordered" evidence="1">
    <location>
        <begin position="231"/>
        <end position="271"/>
    </location>
</feature>
<evidence type="ECO:0000313" key="3">
    <source>
        <dbReference type="EMBL" id="CAD9598223.1"/>
    </source>
</evidence>
<feature type="compositionally biased region" description="Acidic residues" evidence="1">
    <location>
        <begin position="1"/>
        <end position="11"/>
    </location>
</feature>
<organism evidence="3">
    <name type="scientific">Leptocylindrus danicus</name>
    <dbReference type="NCBI Taxonomy" id="163516"/>
    <lineage>
        <taxon>Eukaryota</taxon>
        <taxon>Sar</taxon>
        <taxon>Stramenopiles</taxon>
        <taxon>Ochrophyta</taxon>
        <taxon>Bacillariophyta</taxon>
        <taxon>Coscinodiscophyceae</taxon>
        <taxon>Chaetocerotophycidae</taxon>
        <taxon>Leptocylindrales</taxon>
        <taxon>Leptocylindraceae</taxon>
        <taxon>Leptocylindrus</taxon>
    </lineage>
</organism>
<gene>
    <name evidence="3" type="ORF">LDAN0321_LOCUS15767</name>
</gene>
<dbReference type="InterPro" id="IPR007518">
    <property type="entry name" value="MINDY"/>
</dbReference>
<dbReference type="InterPro" id="IPR033979">
    <property type="entry name" value="MINDY_domain"/>
</dbReference>
<feature type="domain" description="MINDY deubiquitinase" evidence="2">
    <location>
        <begin position="88"/>
        <end position="202"/>
    </location>
</feature>
<proteinExistence type="predicted"/>
<dbReference type="EMBL" id="HBGY01025531">
    <property type="protein sequence ID" value="CAD9598223.1"/>
    <property type="molecule type" value="Transcribed_RNA"/>
</dbReference>
<feature type="compositionally biased region" description="Basic and acidic residues" evidence="1">
    <location>
        <begin position="47"/>
        <end position="91"/>
    </location>
</feature>
<feature type="compositionally biased region" description="Basic and acidic residues" evidence="1">
    <location>
        <begin position="257"/>
        <end position="271"/>
    </location>
</feature>
<evidence type="ECO:0000259" key="2">
    <source>
        <dbReference type="Pfam" id="PF04424"/>
    </source>
</evidence>
<evidence type="ECO:0000256" key="1">
    <source>
        <dbReference type="SAM" id="MobiDB-lite"/>
    </source>
</evidence>
<sequence>MALNNDNDDNAQVDVSNSVGHGGEGKDALADDVQVGTSSSIQDEDDKDTRADLKEEEIAHGGEEPKHHDAKEERCHQEVEGKEKVAEKTVTTDEEDDVPNLESLSARLSDCRKIAHRQHIIQQFLADTGHQLTYFGLSQLHEYVKDDSLCVFFRNNHFCTMTKNKGVLYLLVTDVGYGDAKEVVWERLDNIDGNTEYVDCDFSTQGIMNGRNIHIEREMAAQIAAATEASLRDQISSSTDPPTYDEAVRNNLIPNSEEEKNEMGFRSKPSEDADRAIALAIQRQYEEERNAAIARRIQNEEYAKRSSTQPRGRSRPAPNSASSSSSCNIS</sequence>
<name>A0A7S2PHW8_9STRA</name>
<dbReference type="GO" id="GO:0005829">
    <property type="term" value="C:cytosol"/>
    <property type="evidence" value="ECO:0007669"/>
    <property type="project" value="TreeGrafter"/>
</dbReference>
<dbReference type="GO" id="GO:0071944">
    <property type="term" value="C:cell periphery"/>
    <property type="evidence" value="ECO:0007669"/>
    <property type="project" value="TreeGrafter"/>
</dbReference>
<dbReference type="AlphaFoldDB" id="A0A7S2PHW8"/>
<feature type="region of interest" description="Disordered" evidence="1">
    <location>
        <begin position="296"/>
        <end position="330"/>
    </location>
</feature>
<dbReference type="Pfam" id="PF04424">
    <property type="entry name" value="MINDY_DUB"/>
    <property type="match status" value="1"/>
</dbReference>
<dbReference type="PANTHER" id="PTHR18063:SF6">
    <property type="entry name" value="UBIQUITIN CARBOXYL-TERMINAL HYDROLASE"/>
    <property type="match status" value="1"/>
</dbReference>
<feature type="region of interest" description="Disordered" evidence="1">
    <location>
        <begin position="1"/>
        <end position="97"/>
    </location>
</feature>
<reference evidence="3" key="1">
    <citation type="submission" date="2021-01" db="EMBL/GenBank/DDBJ databases">
        <authorList>
            <person name="Corre E."/>
            <person name="Pelletier E."/>
            <person name="Niang G."/>
            <person name="Scheremetjew M."/>
            <person name="Finn R."/>
            <person name="Kale V."/>
            <person name="Holt S."/>
            <person name="Cochrane G."/>
            <person name="Meng A."/>
            <person name="Brown T."/>
            <person name="Cohen L."/>
        </authorList>
    </citation>
    <scope>NUCLEOTIDE SEQUENCE</scope>
    <source>
        <strain evidence="3">B650</strain>
    </source>
</reference>